<sequence>MGLRVNYEICAFCIREVYSNVSCMLEINTFIPNNQRRQLWSTCSSVCPSKQSSRERFVENGTDSQLFQSNGVFRCKTYQLKYWKWSPIGLKKAWPTLDGISTTHDVKYAVPRYLISFGSCLMSEKYEIPNEEELCNIFDAFVPDCVVPKGASKNEPTPGNNVATSKNFHHLIYNFL</sequence>
<dbReference type="InParanoid" id="E3MWB6"/>
<evidence type="ECO:0000313" key="1">
    <source>
        <dbReference type="EMBL" id="EFP10548.1"/>
    </source>
</evidence>
<protein>
    <submittedName>
        <fullName evidence="1">Uncharacterized protein</fullName>
    </submittedName>
</protein>
<dbReference type="HOGENOM" id="CLU_1526606_0_0_1"/>
<evidence type="ECO:0000313" key="2">
    <source>
        <dbReference type="Proteomes" id="UP000008281"/>
    </source>
</evidence>
<dbReference type="AlphaFoldDB" id="E3MWB6"/>
<name>E3MWB6_CAERE</name>
<dbReference type="EMBL" id="DS268486">
    <property type="protein sequence ID" value="EFP10548.1"/>
    <property type="molecule type" value="Genomic_DNA"/>
</dbReference>
<keyword evidence="2" id="KW-1185">Reference proteome</keyword>
<organism evidence="2">
    <name type="scientific">Caenorhabditis remanei</name>
    <name type="common">Caenorhabditis vulgaris</name>
    <dbReference type="NCBI Taxonomy" id="31234"/>
    <lineage>
        <taxon>Eukaryota</taxon>
        <taxon>Metazoa</taxon>
        <taxon>Ecdysozoa</taxon>
        <taxon>Nematoda</taxon>
        <taxon>Chromadorea</taxon>
        <taxon>Rhabditida</taxon>
        <taxon>Rhabditina</taxon>
        <taxon>Rhabditomorpha</taxon>
        <taxon>Rhabditoidea</taxon>
        <taxon>Rhabditidae</taxon>
        <taxon>Peloderinae</taxon>
        <taxon>Caenorhabditis</taxon>
    </lineage>
</organism>
<reference evidence="1" key="1">
    <citation type="submission" date="2007-07" db="EMBL/GenBank/DDBJ databases">
        <title>PCAP assembly of the Caenorhabditis remanei genome.</title>
        <authorList>
            <consortium name="The Caenorhabditis remanei Sequencing Consortium"/>
            <person name="Wilson R.K."/>
        </authorList>
    </citation>
    <scope>NUCLEOTIDE SEQUENCE [LARGE SCALE GENOMIC DNA]</scope>
    <source>
        <strain evidence="1">PB4641</strain>
    </source>
</reference>
<accession>E3MWB6</accession>
<proteinExistence type="predicted"/>
<gene>
    <name evidence="1" type="ORF">CRE_29084</name>
</gene>
<dbReference type="Proteomes" id="UP000008281">
    <property type="component" value="Unassembled WGS sequence"/>
</dbReference>